<protein>
    <submittedName>
        <fullName evidence="1">Uncharacterized protein</fullName>
    </submittedName>
</protein>
<evidence type="ECO:0000313" key="1">
    <source>
        <dbReference type="EMBL" id="KAL0274517.1"/>
    </source>
</evidence>
<name>A0AAW2HXK3_9NEOP</name>
<sequence>MERFMFRQFGYVSGPPPNTFGKTVSVRVAGGKATPWSLAPVAGRFRRAKTLAETRLVTPSGLQEIALDRAK</sequence>
<accession>A0AAW2HXK3</accession>
<gene>
    <name evidence="1" type="ORF">PYX00_002617</name>
</gene>
<organism evidence="1">
    <name type="scientific">Menopon gallinae</name>
    <name type="common">poultry shaft louse</name>
    <dbReference type="NCBI Taxonomy" id="328185"/>
    <lineage>
        <taxon>Eukaryota</taxon>
        <taxon>Metazoa</taxon>
        <taxon>Ecdysozoa</taxon>
        <taxon>Arthropoda</taxon>
        <taxon>Hexapoda</taxon>
        <taxon>Insecta</taxon>
        <taxon>Pterygota</taxon>
        <taxon>Neoptera</taxon>
        <taxon>Paraneoptera</taxon>
        <taxon>Psocodea</taxon>
        <taxon>Troctomorpha</taxon>
        <taxon>Phthiraptera</taxon>
        <taxon>Amblycera</taxon>
        <taxon>Menoponidae</taxon>
        <taxon>Menopon</taxon>
    </lineage>
</organism>
<reference evidence="1" key="1">
    <citation type="journal article" date="2024" name="Gigascience">
        <title>Chromosome-level genome of the poultry shaft louse Menopon gallinae provides insight into the host-switching and adaptive evolution of parasitic lice.</title>
        <authorList>
            <person name="Xu Y."/>
            <person name="Ma L."/>
            <person name="Liu S."/>
            <person name="Liang Y."/>
            <person name="Liu Q."/>
            <person name="He Z."/>
            <person name="Tian L."/>
            <person name="Duan Y."/>
            <person name="Cai W."/>
            <person name="Li H."/>
            <person name="Song F."/>
        </authorList>
    </citation>
    <scope>NUCLEOTIDE SEQUENCE</scope>
    <source>
        <strain evidence="1">Cailab_2023a</strain>
    </source>
</reference>
<dbReference type="EMBL" id="JARGDH010000002">
    <property type="protein sequence ID" value="KAL0274517.1"/>
    <property type="molecule type" value="Genomic_DNA"/>
</dbReference>
<comment type="caution">
    <text evidence="1">The sequence shown here is derived from an EMBL/GenBank/DDBJ whole genome shotgun (WGS) entry which is preliminary data.</text>
</comment>
<dbReference type="AlphaFoldDB" id="A0AAW2HXK3"/>
<proteinExistence type="predicted"/>